<evidence type="ECO:0008006" key="4">
    <source>
        <dbReference type="Google" id="ProtNLM"/>
    </source>
</evidence>
<evidence type="ECO:0000313" key="3">
    <source>
        <dbReference type="Proteomes" id="UP001283341"/>
    </source>
</evidence>
<reference evidence="2" key="1">
    <citation type="journal article" date="2023" name="Mol. Phylogenet. Evol.">
        <title>Genome-scale phylogeny and comparative genomics of the fungal order Sordariales.</title>
        <authorList>
            <person name="Hensen N."/>
            <person name="Bonometti L."/>
            <person name="Westerberg I."/>
            <person name="Brannstrom I.O."/>
            <person name="Guillou S."/>
            <person name="Cros-Aarteil S."/>
            <person name="Calhoun S."/>
            <person name="Haridas S."/>
            <person name="Kuo A."/>
            <person name="Mondo S."/>
            <person name="Pangilinan J."/>
            <person name="Riley R."/>
            <person name="LaButti K."/>
            <person name="Andreopoulos B."/>
            <person name="Lipzen A."/>
            <person name="Chen C."/>
            <person name="Yan M."/>
            <person name="Daum C."/>
            <person name="Ng V."/>
            <person name="Clum A."/>
            <person name="Steindorff A."/>
            <person name="Ohm R.A."/>
            <person name="Martin F."/>
            <person name="Silar P."/>
            <person name="Natvig D.O."/>
            <person name="Lalanne C."/>
            <person name="Gautier V."/>
            <person name="Ament-Velasquez S.L."/>
            <person name="Kruys A."/>
            <person name="Hutchinson M.I."/>
            <person name="Powell A.J."/>
            <person name="Barry K."/>
            <person name="Miller A.N."/>
            <person name="Grigoriev I.V."/>
            <person name="Debuchy R."/>
            <person name="Gladieux P."/>
            <person name="Hiltunen Thoren M."/>
            <person name="Johannesson H."/>
        </authorList>
    </citation>
    <scope>NUCLEOTIDE SEQUENCE</scope>
    <source>
        <strain evidence="2">CBS 118394</strain>
    </source>
</reference>
<comment type="caution">
    <text evidence="2">The sequence shown here is derived from an EMBL/GenBank/DDBJ whole genome shotgun (WGS) entry which is preliminary data.</text>
</comment>
<keyword evidence="3" id="KW-1185">Reference proteome</keyword>
<accession>A0AAE0M5A0</accession>
<sequence>MSCYIAFLCWCLPARLHTYTYLDTRVNIWCCQSRDPCSCRHPSSPTSLVQFHPILQVPICLCFALLSRAPELGDSRPTWYG</sequence>
<feature type="signal peptide" evidence="1">
    <location>
        <begin position="1"/>
        <end position="18"/>
    </location>
</feature>
<evidence type="ECO:0000313" key="2">
    <source>
        <dbReference type="EMBL" id="KAK3318379.1"/>
    </source>
</evidence>
<protein>
    <recommendedName>
        <fullName evidence="4">Secreted protein</fullName>
    </recommendedName>
</protein>
<evidence type="ECO:0000256" key="1">
    <source>
        <dbReference type="SAM" id="SignalP"/>
    </source>
</evidence>
<reference evidence="2" key="2">
    <citation type="submission" date="2023-06" db="EMBL/GenBank/DDBJ databases">
        <authorList>
            <consortium name="Lawrence Berkeley National Laboratory"/>
            <person name="Haridas S."/>
            <person name="Hensen N."/>
            <person name="Bonometti L."/>
            <person name="Westerberg I."/>
            <person name="Brannstrom I.O."/>
            <person name="Guillou S."/>
            <person name="Cros-Aarteil S."/>
            <person name="Calhoun S."/>
            <person name="Kuo A."/>
            <person name="Mondo S."/>
            <person name="Pangilinan J."/>
            <person name="Riley R."/>
            <person name="Labutti K."/>
            <person name="Andreopoulos B."/>
            <person name="Lipzen A."/>
            <person name="Chen C."/>
            <person name="Yanf M."/>
            <person name="Daum C."/>
            <person name="Ng V."/>
            <person name="Clum A."/>
            <person name="Steindorff A."/>
            <person name="Ohm R."/>
            <person name="Martin F."/>
            <person name="Silar P."/>
            <person name="Natvig D."/>
            <person name="Lalanne C."/>
            <person name="Gautier V."/>
            <person name="Ament-Velasquez S.L."/>
            <person name="Kruys A."/>
            <person name="Hutchinson M.I."/>
            <person name="Powell A.J."/>
            <person name="Barry K."/>
            <person name="Miller A.N."/>
            <person name="Grigoriev I.V."/>
            <person name="Debuchy R."/>
            <person name="Gladieux P."/>
            <person name="Thoren M.H."/>
            <person name="Johannesson H."/>
        </authorList>
    </citation>
    <scope>NUCLEOTIDE SEQUENCE</scope>
    <source>
        <strain evidence="2">CBS 118394</strain>
    </source>
</reference>
<name>A0AAE0M5A0_9PEZI</name>
<feature type="chain" id="PRO_5042113350" description="Secreted protein" evidence="1">
    <location>
        <begin position="19"/>
        <end position="81"/>
    </location>
</feature>
<keyword evidence="1" id="KW-0732">Signal</keyword>
<organism evidence="2 3">
    <name type="scientific">Apodospora peruviana</name>
    <dbReference type="NCBI Taxonomy" id="516989"/>
    <lineage>
        <taxon>Eukaryota</taxon>
        <taxon>Fungi</taxon>
        <taxon>Dikarya</taxon>
        <taxon>Ascomycota</taxon>
        <taxon>Pezizomycotina</taxon>
        <taxon>Sordariomycetes</taxon>
        <taxon>Sordariomycetidae</taxon>
        <taxon>Sordariales</taxon>
        <taxon>Lasiosphaeriaceae</taxon>
        <taxon>Apodospora</taxon>
    </lineage>
</organism>
<dbReference type="AlphaFoldDB" id="A0AAE0M5A0"/>
<dbReference type="EMBL" id="JAUEDM010000004">
    <property type="protein sequence ID" value="KAK3318379.1"/>
    <property type="molecule type" value="Genomic_DNA"/>
</dbReference>
<dbReference type="Proteomes" id="UP001283341">
    <property type="component" value="Unassembled WGS sequence"/>
</dbReference>
<gene>
    <name evidence="2" type="ORF">B0H66DRAFT_235419</name>
</gene>
<proteinExistence type="predicted"/>